<dbReference type="SUPFAM" id="SSF52058">
    <property type="entry name" value="L domain-like"/>
    <property type="match status" value="1"/>
</dbReference>
<keyword evidence="6" id="KW-0677">Repeat</keyword>
<evidence type="ECO:0000313" key="16">
    <source>
        <dbReference type="EMBL" id="RXM94946.1"/>
    </source>
</evidence>
<dbReference type="PRINTS" id="PR00373">
    <property type="entry name" value="GLYCHORMONER"/>
</dbReference>
<dbReference type="InterPro" id="IPR002131">
    <property type="entry name" value="Gphrmn_rcpt_fam"/>
</dbReference>
<evidence type="ECO:0000256" key="9">
    <source>
        <dbReference type="ARBA" id="ARBA00023136"/>
    </source>
</evidence>
<keyword evidence="8" id="KW-0297">G-protein coupled receptor</keyword>
<dbReference type="InterPro" id="IPR017452">
    <property type="entry name" value="GPCR_Rhodpsn_7TM"/>
</dbReference>
<dbReference type="GO" id="GO:0008528">
    <property type="term" value="F:G protein-coupled peptide receptor activity"/>
    <property type="evidence" value="ECO:0007669"/>
    <property type="project" value="TreeGrafter"/>
</dbReference>
<feature type="transmembrane region" description="Helical" evidence="14">
    <location>
        <begin position="526"/>
        <end position="549"/>
    </location>
</feature>
<dbReference type="EMBL" id="SCEB01002828">
    <property type="protein sequence ID" value="RXM94946.1"/>
    <property type="molecule type" value="Genomic_DNA"/>
</dbReference>
<evidence type="ECO:0000256" key="10">
    <source>
        <dbReference type="ARBA" id="ARBA00023157"/>
    </source>
</evidence>
<keyword evidence="13" id="KW-0807">Transducer</keyword>
<dbReference type="SMART" id="SM00369">
    <property type="entry name" value="LRR_TYP"/>
    <property type="match status" value="7"/>
</dbReference>
<feature type="transmembrane region" description="Helical" evidence="14">
    <location>
        <begin position="316"/>
        <end position="342"/>
    </location>
</feature>
<evidence type="ECO:0000256" key="13">
    <source>
        <dbReference type="ARBA" id="ARBA00023224"/>
    </source>
</evidence>
<dbReference type="AlphaFoldDB" id="A0A444V3G0"/>
<evidence type="ECO:0000259" key="15">
    <source>
        <dbReference type="PROSITE" id="PS50262"/>
    </source>
</evidence>
<feature type="transmembrane region" description="Helical" evidence="14">
    <location>
        <begin position="439"/>
        <end position="461"/>
    </location>
</feature>
<dbReference type="SUPFAM" id="SSF81321">
    <property type="entry name" value="Family A G protein-coupled receptor-like"/>
    <property type="match status" value="1"/>
</dbReference>
<dbReference type="PANTHER" id="PTHR24372:SF71">
    <property type="entry name" value="LEUCINE-RICH REPEAT-CONTAINING G-PROTEIN COUPLED RECEPTOR 5"/>
    <property type="match status" value="1"/>
</dbReference>
<dbReference type="InterPro" id="IPR003591">
    <property type="entry name" value="Leu-rich_rpt_typical-subtyp"/>
</dbReference>
<keyword evidence="7 14" id="KW-1133">Transmembrane helix</keyword>
<evidence type="ECO:0000256" key="6">
    <source>
        <dbReference type="ARBA" id="ARBA00022737"/>
    </source>
</evidence>
<dbReference type="InterPro" id="IPR001611">
    <property type="entry name" value="Leu-rich_rpt"/>
</dbReference>
<keyword evidence="3" id="KW-0433">Leucine-rich repeat</keyword>
<dbReference type="PROSITE" id="PS51450">
    <property type="entry name" value="LRR"/>
    <property type="match status" value="4"/>
</dbReference>
<accession>A0A444V3G0</accession>
<dbReference type="GO" id="GO:0090263">
    <property type="term" value="P:positive regulation of canonical Wnt signaling pathway"/>
    <property type="evidence" value="ECO:0007669"/>
    <property type="project" value="TreeGrafter"/>
</dbReference>
<keyword evidence="2" id="KW-1003">Cell membrane</keyword>
<dbReference type="InterPro" id="IPR000276">
    <property type="entry name" value="GPCR_Rhodpsn"/>
</dbReference>
<feature type="transmembrane region" description="Helical" evidence="14">
    <location>
        <begin position="354"/>
        <end position="377"/>
    </location>
</feature>
<sequence length="665" mass="73280">LSARRLDANHIYSVPHNSFSGLSSLRHLWLDDNSLTEVPVQGLSSLSSLQAMTLALNKITRIPDDAFANLSSLVVLDLNYNNLDEFPTAIKALINLKELFFYDNPIQFVGKSAFQHLPELRTLSLNGATEITEFPDLTGTKSLESLDLSYNLIQDLPTFNGCERLQKIDLHHNEIQEIQTSTFQHLTALRSLDLSSNLLSSLPVTGLHGLTHLKLAGNADLQELLSAENFPKLRVMEMPYAFQCCAFVSCENHNKLSNPWDKDENRSTDHFVKKDSGILLSQELLDFEEDPKALHSVQCTPAPGPFRPCDHLFGSWLIRTGVWIIVVLSLVCNGLVAVTVFVSPTYISPAKHLIGLLAVVNSLMGFSSGVLAVVDTLTFGSFAKYGAWWESGIGCRITGFMSVFSSETCIFLLTTAALERGLSIKCAKRLESKSTKNNVKIVSAFCFILALAITVLPLLHVGEYGISSLCLPLPFGEPSSLGFMVALVLLNSLCYFVMTVTYTRLYCNLEKGELDNFWDCSMIKHVAWLLFANCILYFPVAFLSFSSLLNLSFISPEVIKSILLVIVPLPACLNPLLYMLFNPHFKEDLGILLKQTLLLKKSKQSSLVSLNSEDAEKQSCDSTQALVTFTSSENLGDGPESKSVSSASQIIEACHSQSVASVPCH</sequence>
<gene>
    <name evidence="16" type="ORF">EOD39_17428</name>
</gene>
<comment type="caution">
    <text evidence="16">The sequence shown here is derived from an EMBL/GenBank/DDBJ whole genome shotgun (WGS) entry which is preliminary data.</text>
</comment>
<feature type="transmembrane region" description="Helical" evidence="14">
    <location>
        <begin position="561"/>
        <end position="581"/>
    </location>
</feature>
<evidence type="ECO:0000256" key="11">
    <source>
        <dbReference type="ARBA" id="ARBA00023170"/>
    </source>
</evidence>
<evidence type="ECO:0000256" key="12">
    <source>
        <dbReference type="ARBA" id="ARBA00023180"/>
    </source>
</evidence>
<evidence type="ECO:0000256" key="4">
    <source>
        <dbReference type="ARBA" id="ARBA00022692"/>
    </source>
</evidence>
<evidence type="ECO:0000256" key="7">
    <source>
        <dbReference type="ARBA" id="ARBA00022989"/>
    </source>
</evidence>
<evidence type="ECO:0000256" key="14">
    <source>
        <dbReference type="SAM" id="Phobius"/>
    </source>
</evidence>
<keyword evidence="9 14" id="KW-0472">Membrane</keyword>
<dbReference type="SMART" id="SM00364">
    <property type="entry name" value="LRR_BAC"/>
    <property type="match status" value="4"/>
</dbReference>
<feature type="transmembrane region" description="Helical" evidence="14">
    <location>
        <begin position="397"/>
        <end position="418"/>
    </location>
</feature>
<dbReference type="SMART" id="SM00365">
    <property type="entry name" value="LRR_SD22"/>
    <property type="match status" value="4"/>
</dbReference>
<protein>
    <submittedName>
        <fullName evidence="16">Leucine-rich repeat-containing G-protein coupled receptor 5</fullName>
    </submittedName>
</protein>
<comment type="subcellular location">
    <subcellularLocation>
        <location evidence="1">Cell membrane</location>
        <topology evidence="1">Multi-pass membrane protein</topology>
    </subcellularLocation>
</comment>
<proteinExistence type="predicted"/>
<dbReference type="InterPro" id="IPR032675">
    <property type="entry name" value="LRR_dom_sf"/>
</dbReference>
<keyword evidence="12" id="KW-0325">Glycoprotein</keyword>
<dbReference type="PROSITE" id="PS50262">
    <property type="entry name" value="G_PROTEIN_RECEP_F1_2"/>
    <property type="match status" value="1"/>
</dbReference>
<evidence type="ECO:0000256" key="3">
    <source>
        <dbReference type="ARBA" id="ARBA00022614"/>
    </source>
</evidence>
<dbReference type="Proteomes" id="UP000289886">
    <property type="component" value="Unassembled WGS sequence"/>
</dbReference>
<dbReference type="FunFam" id="1.20.1070.10:FF:000028">
    <property type="entry name" value="leucine-rich repeat-containing G-protein coupled receptor 4 isoform X1"/>
    <property type="match status" value="1"/>
</dbReference>
<feature type="non-terminal residue" evidence="16">
    <location>
        <position position="1"/>
    </location>
</feature>
<keyword evidence="4 14" id="KW-0812">Transmembrane</keyword>
<keyword evidence="17" id="KW-1185">Reference proteome</keyword>
<evidence type="ECO:0000256" key="1">
    <source>
        <dbReference type="ARBA" id="ARBA00004651"/>
    </source>
</evidence>
<evidence type="ECO:0000256" key="8">
    <source>
        <dbReference type="ARBA" id="ARBA00023040"/>
    </source>
</evidence>
<dbReference type="Pfam" id="PF00001">
    <property type="entry name" value="7tm_1"/>
    <property type="match status" value="1"/>
</dbReference>
<reference evidence="16 17" key="1">
    <citation type="submission" date="2019-01" db="EMBL/GenBank/DDBJ databases">
        <title>Draft Genome and Complete Hox-Cluster Characterization of the Sterlet Sturgeon (Acipenser ruthenus).</title>
        <authorList>
            <person name="Wei Q."/>
        </authorList>
    </citation>
    <scope>NUCLEOTIDE SEQUENCE [LARGE SCALE GENOMIC DNA]</scope>
    <source>
        <strain evidence="16">WHYD16114868_AA</strain>
        <tissue evidence="16">Blood</tissue>
    </source>
</reference>
<dbReference type="GO" id="GO:0007189">
    <property type="term" value="P:adenylate cyclase-activating G protein-coupled receptor signaling pathway"/>
    <property type="evidence" value="ECO:0007669"/>
    <property type="project" value="TreeGrafter"/>
</dbReference>
<evidence type="ECO:0000256" key="5">
    <source>
        <dbReference type="ARBA" id="ARBA00022729"/>
    </source>
</evidence>
<dbReference type="GO" id="GO:0005886">
    <property type="term" value="C:plasma membrane"/>
    <property type="evidence" value="ECO:0007669"/>
    <property type="project" value="UniProtKB-SubCell"/>
</dbReference>
<dbReference type="Gene3D" id="3.80.10.10">
    <property type="entry name" value="Ribonuclease Inhibitor"/>
    <property type="match status" value="1"/>
</dbReference>
<dbReference type="PANTHER" id="PTHR24372">
    <property type="entry name" value="GLYCOPROTEIN HORMONE RECEPTOR"/>
    <property type="match status" value="1"/>
</dbReference>
<keyword evidence="5" id="KW-0732">Signal</keyword>
<keyword evidence="11 16" id="KW-0675">Receptor</keyword>
<evidence type="ECO:0000256" key="2">
    <source>
        <dbReference type="ARBA" id="ARBA00022475"/>
    </source>
</evidence>
<keyword evidence="10" id="KW-1015">Disulfide bond</keyword>
<feature type="domain" description="G-protein coupled receptors family 1 profile" evidence="15">
    <location>
        <begin position="332"/>
        <end position="578"/>
    </location>
</feature>
<organism evidence="16 17">
    <name type="scientific">Acipenser ruthenus</name>
    <name type="common">Sterlet sturgeon</name>
    <dbReference type="NCBI Taxonomy" id="7906"/>
    <lineage>
        <taxon>Eukaryota</taxon>
        <taxon>Metazoa</taxon>
        <taxon>Chordata</taxon>
        <taxon>Craniata</taxon>
        <taxon>Vertebrata</taxon>
        <taxon>Euteleostomi</taxon>
        <taxon>Actinopterygii</taxon>
        <taxon>Chondrostei</taxon>
        <taxon>Acipenseriformes</taxon>
        <taxon>Acipenseridae</taxon>
        <taxon>Acipenser</taxon>
    </lineage>
</organism>
<dbReference type="PRINTS" id="PR00237">
    <property type="entry name" value="GPCRRHODOPSN"/>
</dbReference>
<name>A0A444V3G0_ACIRT</name>
<feature type="transmembrane region" description="Helical" evidence="14">
    <location>
        <begin position="481"/>
        <end position="505"/>
    </location>
</feature>
<dbReference type="GO" id="GO:0016500">
    <property type="term" value="F:protein-hormone receptor activity"/>
    <property type="evidence" value="ECO:0007669"/>
    <property type="project" value="InterPro"/>
</dbReference>
<dbReference type="Pfam" id="PF13855">
    <property type="entry name" value="LRR_8"/>
    <property type="match status" value="2"/>
</dbReference>
<dbReference type="Gene3D" id="1.20.1070.10">
    <property type="entry name" value="Rhodopsin 7-helix transmembrane proteins"/>
    <property type="match status" value="1"/>
</dbReference>
<evidence type="ECO:0000313" key="17">
    <source>
        <dbReference type="Proteomes" id="UP000289886"/>
    </source>
</evidence>